<proteinExistence type="predicted"/>
<dbReference type="EMBL" id="MDZA01000440">
    <property type="protein sequence ID" value="OGX81871.1"/>
    <property type="molecule type" value="Genomic_DNA"/>
</dbReference>
<feature type="compositionally biased region" description="Polar residues" evidence="1">
    <location>
        <begin position="104"/>
        <end position="113"/>
    </location>
</feature>
<sequence>MLRSFLAGALVLAVLFGAQAQTGTKNYKRSVRQASRKKGNYYRAGTLKATGAGKRKLEVSRGDYYLAPGMPMPQTDHRHIDSYMGDVPARKHYAKKPVPGAPGGNTTLSPVRK</sequence>
<comment type="caution">
    <text evidence="3">The sequence shown here is derived from an EMBL/GenBank/DDBJ whole genome shotgun (WGS) entry which is preliminary data.</text>
</comment>
<keyword evidence="4" id="KW-1185">Reference proteome</keyword>
<organism evidence="3 4">
    <name type="scientific">Hymenobacter coccineus</name>
    <dbReference type="NCBI Taxonomy" id="1908235"/>
    <lineage>
        <taxon>Bacteria</taxon>
        <taxon>Pseudomonadati</taxon>
        <taxon>Bacteroidota</taxon>
        <taxon>Cytophagia</taxon>
        <taxon>Cytophagales</taxon>
        <taxon>Hymenobacteraceae</taxon>
        <taxon>Hymenobacter</taxon>
    </lineage>
</organism>
<dbReference type="OrthoDB" id="884342at2"/>
<dbReference type="Proteomes" id="UP000177506">
    <property type="component" value="Unassembled WGS sequence"/>
</dbReference>
<reference evidence="3 4" key="1">
    <citation type="submission" date="2016-08" db="EMBL/GenBank/DDBJ databases">
        <title>Hymenobacter coccineus sp. nov., Hymenobacter lapidarius sp. nov. and Hymenobacter glacialis sp. nov., isolated from Antarctic soil.</title>
        <authorList>
            <person name="Sedlacek I."/>
            <person name="Kralova S."/>
            <person name="Kyrova K."/>
            <person name="Maslanova I."/>
            <person name="Stankova E."/>
            <person name="Vrbovska V."/>
            <person name="Nemec M."/>
            <person name="Bartak M."/>
            <person name="Svec P."/>
            <person name="Busse H.-J."/>
            <person name="Pantucek R."/>
        </authorList>
    </citation>
    <scope>NUCLEOTIDE SEQUENCE [LARGE SCALE GENOMIC DNA]</scope>
    <source>
        <strain evidence="3 4">CCM 8649</strain>
    </source>
</reference>
<evidence type="ECO:0000313" key="3">
    <source>
        <dbReference type="EMBL" id="OGX81871.1"/>
    </source>
</evidence>
<accession>A0A1G1STE8</accession>
<evidence type="ECO:0000313" key="4">
    <source>
        <dbReference type="Proteomes" id="UP000177506"/>
    </source>
</evidence>
<name>A0A1G1STE8_9BACT</name>
<keyword evidence="2" id="KW-0732">Signal</keyword>
<protein>
    <submittedName>
        <fullName evidence="3">Uncharacterized protein</fullName>
    </submittedName>
</protein>
<feature type="chain" id="PRO_5009578306" evidence="2">
    <location>
        <begin position="21"/>
        <end position="113"/>
    </location>
</feature>
<evidence type="ECO:0000256" key="2">
    <source>
        <dbReference type="SAM" id="SignalP"/>
    </source>
</evidence>
<feature type="signal peptide" evidence="2">
    <location>
        <begin position="1"/>
        <end position="20"/>
    </location>
</feature>
<dbReference type="AlphaFoldDB" id="A0A1G1STE8"/>
<feature type="region of interest" description="Disordered" evidence="1">
    <location>
        <begin position="93"/>
        <end position="113"/>
    </location>
</feature>
<gene>
    <name evidence="3" type="ORF">BEN49_14730</name>
</gene>
<dbReference type="RefSeq" id="WP_070747010.1">
    <property type="nucleotide sequence ID" value="NZ_MDZA01000440.1"/>
</dbReference>
<evidence type="ECO:0000256" key="1">
    <source>
        <dbReference type="SAM" id="MobiDB-lite"/>
    </source>
</evidence>